<feature type="transmembrane region" description="Helical" evidence="8">
    <location>
        <begin position="280"/>
        <end position="305"/>
    </location>
</feature>
<feature type="transmembrane region" description="Helical" evidence="8">
    <location>
        <begin position="495"/>
        <end position="513"/>
    </location>
</feature>
<sequence>MQHSTDRSDSQAADAPSVPMRTWMGFAMMCLGMFMAILDIQVVATSMPTIQAALAVEPDRISFVQTAYLIAEVVAIPLTGFLTRVLTMRWLFVSALSVFTLASIGCAASQSFAALVAWRVLQGFSGGTLIPTVFSAVFLMFPDRQQALATTIAGVLAVLAPTVGPIVGGWITETWSWHWLFLINVAPGVVAARAASRLLPVEALEVGATRRLDLVSLVLMATALAALILGLKEAPQRGWLSAPVSGLLALSAVGLAGFLARTLKGPFPIVSLRTFGDPGFAVGCTLSFVLGIGLFGSVYMMPVFLAVAHGYGALAIGTIMLVTGIAQLATAPLAVALERRIDARLLSAFGFLTFAIGLGASAVQTPETDYDGMFWPQVIRGVAIMFCLLPPTRMALGHLAPEAVPDASGLFNLMRNLGGAIGLALIDTVIFSRAPVHASAIVERLKAGDPATAKALGLPPEIVAAGGPGAIGDEVKLMLQPMIEKLAFVYAMNEAWGLVALITFAAIASLALVRPDAR</sequence>
<dbReference type="Pfam" id="PF07690">
    <property type="entry name" value="MFS_1"/>
    <property type="match status" value="1"/>
</dbReference>
<keyword evidence="7 8" id="KW-0472">Membrane</keyword>
<accession>A0A4D7B9W1</accession>
<reference evidence="10 11" key="1">
    <citation type="submission" date="2019-04" db="EMBL/GenBank/DDBJ databases">
        <title>Phreatobacter aquaticus sp. nov.</title>
        <authorList>
            <person name="Choi A."/>
        </authorList>
    </citation>
    <scope>NUCLEOTIDE SEQUENCE [LARGE SCALE GENOMIC DNA]</scope>
    <source>
        <strain evidence="10 11">KCTC 52518</strain>
    </source>
</reference>
<organism evidence="10 11">
    <name type="scientific">Phreatobacter stygius</name>
    <dbReference type="NCBI Taxonomy" id="1940610"/>
    <lineage>
        <taxon>Bacteria</taxon>
        <taxon>Pseudomonadati</taxon>
        <taxon>Pseudomonadota</taxon>
        <taxon>Alphaproteobacteria</taxon>
        <taxon>Hyphomicrobiales</taxon>
        <taxon>Phreatobacteraceae</taxon>
        <taxon>Phreatobacter</taxon>
    </lineage>
</organism>
<evidence type="ECO:0000256" key="2">
    <source>
        <dbReference type="ARBA" id="ARBA00008537"/>
    </source>
</evidence>
<evidence type="ECO:0000256" key="6">
    <source>
        <dbReference type="ARBA" id="ARBA00022989"/>
    </source>
</evidence>
<evidence type="ECO:0000313" key="10">
    <source>
        <dbReference type="EMBL" id="QCI66948.1"/>
    </source>
</evidence>
<feature type="transmembrane region" description="Helical" evidence="8">
    <location>
        <begin position="212"/>
        <end position="231"/>
    </location>
</feature>
<dbReference type="KEGG" id="pstg:E8M01_23510"/>
<evidence type="ECO:0000256" key="3">
    <source>
        <dbReference type="ARBA" id="ARBA00022448"/>
    </source>
</evidence>
<comment type="similarity">
    <text evidence="2">Belongs to the major facilitator superfamily. EmrB family.</text>
</comment>
<dbReference type="PANTHER" id="PTHR42718:SF9">
    <property type="entry name" value="MAJOR FACILITATOR SUPERFAMILY MULTIDRUG TRANSPORTER MFSC"/>
    <property type="match status" value="1"/>
</dbReference>
<dbReference type="InterPro" id="IPR036259">
    <property type="entry name" value="MFS_trans_sf"/>
</dbReference>
<dbReference type="OrthoDB" id="9812221at2"/>
<feature type="transmembrane region" description="Helical" evidence="8">
    <location>
        <begin position="311"/>
        <end position="336"/>
    </location>
</feature>
<name>A0A4D7B9W1_9HYPH</name>
<keyword evidence="4" id="KW-1003">Cell membrane</keyword>
<protein>
    <submittedName>
        <fullName evidence="10">DHA2 family efflux MFS transporter permease subunit</fullName>
    </submittedName>
</protein>
<keyword evidence="3" id="KW-0813">Transport</keyword>
<proteinExistence type="inferred from homology"/>
<feature type="domain" description="Major facilitator superfamily (MFS) profile" evidence="9">
    <location>
        <begin position="25"/>
        <end position="518"/>
    </location>
</feature>
<feature type="transmembrane region" description="Helical" evidence="8">
    <location>
        <begin position="21"/>
        <end position="43"/>
    </location>
</feature>
<feature type="transmembrane region" description="Helical" evidence="8">
    <location>
        <begin position="343"/>
        <end position="362"/>
    </location>
</feature>
<dbReference type="InterPro" id="IPR020846">
    <property type="entry name" value="MFS_dom"/>
</dbReference>
<feature type="transmembrane region" description="Helical" evidence="8">
    <location>
        <begin position="63"/>
        <end position="83"/>
    </location>
</feature>
<dbReference type="EMBL" id="CP039690">
    <property type="protein sequence ID" value="QCI66948.1"/>
    <property type="molecule type" value="Genomic_DNA"/>
</dbReference>
<evidence type="ECO:0000256" key="4">
    <source>
        <dbReference type="ARBA" id="ARBA00022475"/>
    </source>
</evidence>
<dbReference type="Proteomes" id="UP000298781">
    <property type="component" value="Chromosome"/>
</dbReference>
<dbReference type="PROSITE" id="PS50850">
    <property type="entry name" value="MFS"/>
    <property type="match status" value="1"/>
</dbReference>
<feature type="transmembrane region" description="Helical" evidence="8">
    <location>
        <begin position="90"/>
        <end position="118"/>
    </location>
</feature>
<dbReference type="AlphaFoldDB" id="A0A4D7B9W1"/>
<dbReference type="NCBIfam" id="TIGR00711">
    <property type="entry name" value="efflux_EmrB"/>
    <property type="match status" value="1"/>
</dbReference>
<evidence type="ECO:0000256" key="8">
    <source>
        <dbReference type="SAM" id="Phobius"/>
    </source>
</evidence>
<dbReference type="Gene3D" id="1.20.1250.20">
    <property type="entry name" value="MFS general substrate transporter like domains"/>
    <property type="match status" value="1"/>
</dbReference>
<keyword evidence="5 8" id="KW-0812">Transmembrane</keyword>
<dbReference type="SUPFAM" id="SSF103473">
    <property type="entry name" value="MFS general substrate transporter"/>
    <property type="match status" value="1"/>
</dbReference>
<dbReference type="InterPro" id="IPR004638">
    <property type="entry name" value="EmrB-like"/>
</dbReference>
<evidence type="ECO:0000256" key="1">
    <source>
        <dbReference type="ARBA" id="ARBA00004651"/>
    </source>
</evidence>
<dbReference type="CDD" id="cd17503">
    <property type="entry name" value="MFS_LmrB_MDR_like"/>
    <property type="match status" value="1"/>
</dbReference>
<feature type="transmembrane region" description="Helical" evidence="8">
    <location>
        <begin position="237"/>
        <end position="259"/>
    </location>
</feature>
<evidence type="ECO:0000256" key="7">
    <source>
        <dbReference type="ARBA" id="ARBA00023136"/>
    </source>
</evidence>
<evidence type="ECO:0000259" key="9">
    <source>
        <dbReference type="PROSITE" id="PS50850"/>
    </source>
</evidence>
<keyword evidence="11" id="KW-1185">Reference proteome</keyword>
<feature type="transmembrane region" description="Helical" evidence="8">
    <location>
        <begin position="124"/>
        <end position="141"/>
    </location>
</feature>
<dbReference type="GO" id="GO:0005886">
    <property type="term" value="C:plasma membrane"/>
    <property type="evidence" value="ECO:0007669"/>
    <property type="project" value="UniProtKB-SubCell"/>
</dbReference>
<feature type="transmembrane region" description="Helical" evidence="8">
    <location>
        <begin position="148"/>
        <end position="171"/>
    </location>
</feature>
<dbReference type="GO" id="GO:0022857">
    <property type="term" value="F:transmembrane transporter activity"/>
    <property type="evidence" value="ECO:0007669"/>
    <property type="project" value="InterPro"/>
</dbReference>
<gene>
    <name evidence="10" type="ORF">E8M01_23510</name>
</gene>
<keyword evidence="6 8" id="KW-1133">Transmembrane helix</keyword>
<dbReference type="InterPro" id="IPR011701">
    <property type="entry name" value="MFS"/>
</dbReference>
<dbReference type="PANTHER" id="PTHR42718">
    <property type="entry name" value="MAJOR FACILITATOR SUPERFAMILY MULTIDRUG TRANSPORTER MFSC"/>
    <property type="match status" value="1"/>
</dbReference>
<dbReference type="Gene3D" id="1.20.1720.10">
    <property type="entry name" value="Multidrug resistance protein D"/>
    <property type="match status" value="1"/>
</dbReference>
<evidence type="ECO:0000313" key="11">
    <source>
        <dbReference type="Proteomes" id="UP000298781"/>
    </source>
</evidence>
<comment type="subcellular location">
    <subcellularLocation>
        <location evidence="1">Cell membrane</location>
        <topology evidence="1">Multi-pass membrane protein</topology>
    </subcellularLocation>
</comment>
<evidence type="ECO:0000256" key="5">
    <source>
        <dbReference type="ARBA" id="ARBA00022692"/>
    </source>
</evidence>